<dbReference type="GO" id="GO:0003677">
    <property type="term" value="F:DNA binding"/>
    <property type="evidence" value="ECO:0007669"/>
    <property type="project" value="UniProtKB-KW"/>
</dbReference>
<dbReference type="GO" id="GO:0003700">
    <property type="term" value="F:DNA-binding transcription factor activity"/>
    <property type="evidence" value="ECO:0007669"/>
    <property type="project" value="InterPro"/>
</dbReference>
<reference evidence="6 7" key="1">
    <citation type="journal article" date="2023" name="Microbiol. Resour. Announc.">
        <title>Complete Genome Sequence of the First Colistin-Resistant Raoultella electrica Strain.</title>
        <authorList>
            <person name="Aldeia C."/>
            <person name="Campos-Madueno E.I."/>
            <person name="Sendi P."/>
            <person name="Endimiani A."/>
        </authorList>
    </citation>
    <scope>NUCLEOTIDE SEQUENCE [LARGE SCALE GENOMIC DNA]</scope>
    <source>
        <strain evidence="6 7">S2-IND-01-C</strain>
    </source>
</reference>
<keyword evidence="7" id="KW-1185">Reference proteome</keyword>
<protein>
    <submittedName>
        <fullName evidence="6">GntR family transcriptional regulator</fullName>
    </submittedName>
</protein>
<dbReference type="InterPro" id="IPR011663">
    <property type="entry name" value="UTRA"/>
</dbReference>
<dbReference type="PROSITE" id="PS50949">
    <property type="entry name" value="HTH_GNTR"/>
    <property type="match status" value="1"/>
</dbReference>
<name>A0AAJ5QYV5_9ENTR</name>
<dbReference type="CDD" id="cd07377">
    <property type="entry name" value="WHTH_GntR"/>
    <property type="match status" value="1"/>
</dbReference>
<dbReference type="FunFam" id="3.40.1410.10:FF:000008">
    <property type="entry name" value="Transcriptional regulator, GntR family"/>
    <property type="match status" value="1"/>
</dbReference>
<evidence type="ECO:0000256" key="2">
    <source>
        <dbReference type="ARBA" id="ARBA00023015"/>
    </source>
</evidence>
<dbReference type="InterPro" id="IPR036388">
    <property type="entry name" value="WH-like_DNA-bd_sf"/>
</dbReference>
<dbReference type="Gene3D" id="1.10.10.10">
    <property type="entry name" value="Winged helix-like DNA-binding domain superfamily/Winged helix DNA-binding domain"/>
    <property type="match status" value="1"/>
</dbReference>
<gene>
    <name evidence="6" type="ORF">OR613_08700</name>
</gene>
<evidence type="ECO:0000256" key="4">
    <source>
        <dbReference type="ARBA" id="ARBA00023163"/>
    </source>
</evidence>
<dbReference type="InterPro" id="IPR028978">
    <property type="entry name" value="Chorismate_lyase_/UTRA_dom_sf"/>
</dbReference>
<keyword evidence="1" id="KW-0678">Repressor</keyword>
<dbReference type="SMART" id="SM00866">
    <property type="entry name" value="UTRA"/>
    <property type="match status" value="1"/>
</dbReference>
<dbReference type="PANTHER" id="PTHR44846:SF5">
    <property type="entry name" value="HTH-TYPE TRANSCRIPTIONAL REGULATOR GMUR"/>
    <property type="match status" value="1"/>
</dbReference>
<evidence type="ECO:0000259" key="5">
    <source>
        <dbReference type="PROSITE" id="PS50949"/>
    </source>
</evidence>
<keyword evidence="3" id="KW-0238">DNA-binding</keyword>
<dbReference type="RefSeq" id="WP_131048060.1">
    <property type="nucleotide sequence ID" value="NZ_CP041247.1"/>
</dbReference>
<evidence type="ECO:0000256" key="1">
    <source>
        <dbReference type="ARBA" id="ARBA00022491"/>
    </source>
</evidence>
<dbReference type="GO" id="GO:0045892">
    <property type="term" value="P:negative regulation of DNA-templated transcription"/>
    <property type="evidence" value="ECO:0007669"/>
    <property type="project" value="TreeGrafter"/>
</dbReference>
<dbReference type="PANTHER" id="PTHR44846">
    <property type="entry name" value="MANNOSYL-D-GLYCERATE TRANSPORT/METABOLISM SYSTEM REPRESSOR MNGR-RELATED"/>
    <property type="match status" value="1"/>
</dbReference>
<keyword evidence="2" id="KW-0805">Transcription regulation</keyword>
<organism evidence="6 7">
    <name type="scientific">Klebsiella electrica</name>
    <dbReference type="NCBI Taxonomy" id="1259973"/>
    <lineage>
        <taxon>Bacteria</taxon>
        <taxon>Pseudomonadati</taxon>
        <taxon>Pseudomonadota</taxon>
        <taxon>Gammaproteobacteria</taxon>
        <taxon>Enterobacterales</taxon>
        <taxon>Enterobacteriaceae</taxon>
        <taxon>Klebsiella/Raoultella group</taxon>
        <taxon>Klebsiella</taxon>
    </lineage>
</organism>
<dbReference type="InterPro" id="IPR000524">
    <property type="entry name" value="Tscrpt_reg_HTH_GntR"/>
</dbReference>
<dbReference type="SUPFAM" id="SSF64288">
    <property type="entry name" value="Chorismate lyase-like"/>
    <property type="match status" value="1"/>
</dbReference>
<proteinExistence type="predicted"/>
<evidence type="ECO:0000313" key="7">
    <source>
        <dbReference type="Proteomes" id="UP001210130"/>
    </source>
</evidence>
<keyword evidence="4" id="KW-0804">Transcription</keyword>
<dbReference type="SMART" id="SM00345">
    <property type="entry name" value="HTH_GNTR"/>
    <property type="match status" value="1"/>
</dbReference>
<dbReference type="Pfam" id="PF07702">
    <property type="entry name" value="UTRA"/>
    <property type="match status" value="1"/>
</dbReference>
<dbReference type="InterPro" id="IPR036390">
    <property type="entry name" value="WH_DNA-bd_sf"/>
</dbReference>
<dbReference type="EMBL" id="CP112887">
    <property type="protein sequence ID" value="WBW62969.1"/>
    <property type="molecule type" value="Genomic_DNA"/>
</dbReference>
<accession>A0AAJ5QYV5</accession>
<feature type="domain" description="HTH gntR-type" evidence="5">
    <location>
        <begin position="1"/>
        <end position="69"/>
    </location>
</feature>
<dbReference type="SUPFAM" id="SSF46785">
    <property type="entry name" value="Winged helix' DNA-binding domain"/>
    <property type="match status" value="1"/>
</dbReference>
<evidence type="ECO:0000313" key="6">
    <source>
        <dbReference type="EMBL" id="WBW62969.1"/>
    </source>
</evidence>
<dbReference type="Pfam" id="PF00392">
    <property type="entry name" value="GntR"/>
    <property type="match status" value="1"/>
</dbReference>
<dbReference type="AlphaFoldDB" id="A0AAJ5QYV5"/>
<evidence type="ECO:0000256" key="3">
    <source>
        <dbReference type="ARBA" id="ARBA00023125"/>
    </source>
</evidence>
<dbReference type="Proteomes" id="UP001210130">
    <property type="component" value="Chromosome"/>
</dbReference>
<sequence>MPKYIDIYNELKKRIISGYYEQNSQLPEGRKLALVFDCSELTITKALDILVKEGFVVRKRGLGSFVKLPFNASFNNHLTGTKARCLGSGKNIETRVIEFSAIPAPPEIQERLQLNSDEMVYSILRVRVINTIPSIIEKTYMPVNIIPGLNYSNVADSIYAYITEVLGYNVHSSHMMITAALSDERQCTLLEFPSPEVVIHVEQTAYLDNGKLFEYSVASHRYNTFQFATEFIKYN</sequence>
<dbReference type="Gene3D" id="3.40.1410.10">
    <property type="entry name" value="Chorismate lyase-like"/>
    <property type="match status" value="1"/>
</dbReference>
<dbReference type="InterPro" id="IPR050679">
    <property type="entry name" value="Bact_HTH_transcr_reg"/>
</dbReference>